<evidence type="ECO:0000256" key="12">
    <source>
        <dbReference type="ARBA" id="ARBA00033413"/>
    </source>
</evidence>
<sequence>MTCAYIGLGGNGRRAARDVQLAAKRLQLLPGARLAAVSSLYTSAPLDCPGRQARYCNAVVQLQTVLPPGRLFRLLQVAERRIQRRRRRRNAPRRIDMDYLLHGNARLRHPKLTLPHPRMYRRGFVLLPLADIVGDDFSNIRGAEACINGLSRCYKQDVRRL</sequence>
<dbReference type="Gene3D" id="3.30.70.560">
    <property type="entry name" value="7,8-Dihydro-6-hydroxymethylpterin-pyrophosphokinase HPPK"/>
    <property type="match status" value="1"/>
</dbReference>
<keyword evidence="9" id="KW-0289">Folate biosynthesis</keyword>
<keyword evidence="15" id="KW-1185">Reference proteome</keyword>
<evidence type="ECO:0000256" key="5">
    <source>
        <dbReference type="ARBA" id="ARBA00022679"/>
    </source>
</evidence>
<comment type="function">
    <text evidence="10">Catalyzes the transfer of pyrophosphate from adenosine triphosphate (ATP) to 6-hydroxymethyl-7,8-dihydropterin, an enzymatic step in folate biosynthesis pathway.</text>
</comment>
<evidence type="ECO:0000259" key="13">
    <source>
        <dbReference type="Pfam" id="PF01288"/>
    </source>
</evidence>
<reference evidence="14" key="2">
    <citation type="journal article" date="2023" name="Microbiome">
        <title>Synthase-selected sorting approach identifies a beta-lactone synthase in a nudibranch symbiotic bacterium.</title>
        <authorList>
            <person name="Dzunkova M."/>
            <person name="La Clair J.J."/>
            <person name="Tyml T."/>
            <person name="Doud D."/>
            <person name="Schulz F."/>
            <person name="Piquer-Esteban S."/>
            <person name="Porcel Sanchis D."/>
            <person name="Osborn A."/>
            <person name="Robinson D."/>
            <person name="Louie K.B."/>
            <person name="Bowen B.P."/>
            <person name="Bowers R.M."/>
            <person name="Lee J."/>
            <person name="Arnau V."/>
            <person name="Diaz-Villanueva W."/>
            <person name="Stepanauskas R."/>
            <person name="Gosliner T."/>
            <person name="Date S.V."/>
            <person name="Northen T.R."/>
            <person name="Cheng J.F."/>
            <person name="Burkart M.D."/>
            <person name="Woyke T."/>
        </authorList>
    </citation>
    <scope>NUCLEOTIDE SEQUENCE</scope>
    <source>
        <strain evidence="14">Df01</strain>
    </source>
</reference>
<dbReference type="PANTHER" id="PTHR43071">
    <property type="entry name" value="2-AMINO-4-HYDROXY-6-HYDROXYMETHYLDIHYDROPTERIDINE PYROPHOSPHOKINASE"/>
    <property type="match status" value="1"/>
</dbReference>
<name>A0ABT7QL55_9GAMM</name>
<dbReference type="Pfam" id="PF01288">
    <property type="entry name" value="HPPK"/>
    <property type="match status" value="1"/>
</dbReference>
<keyword evidence="5 14" id="KW-0808">Transferase</keyword>
<keyword evidence="8" id="KW-0067">ATP-binding</keyword>
<dbReference type="NCBIfam" id="TIGR01498">
    <property type="entry name" value="folK"/>
    <property type="match status" value="1"/>
</dbReference>
<evidence type="ECO:0000256" key="8">
    <source>
        <dbReference type="ARBA" id="ARBA00022840"/>
    </source>
</evidence>
<proteinExistence type="inferred from homology"/>
<evidence type="ECO:0000313" key="15">
    <source>
        <dbReference type="Proteomes" id="UP001168167"/>
    </source>
</evidence>
<evidence type="ECO:0000256" key="2">
    <source>
        <dbReference type="ARBA" id="ARBA00005810"/>
    </source>
</evidence>
<dbReference type="CDD" id="cd00483">
    <property type="entry name" value="HPPK"/>
    <property type="match status" value="1"/>
</dbReference>
<keyword evidence="7" id="KW-0418">Kinase</keyword>
<dbReference type="GO" id="GO:0003848">
    <property type="term" value="F:2-amino-4-hydroxy-6-hydroxymethyldihydropteridine diphosphokinase activity"/>
    <property type="evidence" value="ECO:0007669"/>
    <property type="project" value="UniProtKB-EC"/>
</dbReference>
<feature type="domain" description="7,8-dihydro-6-hydroxymethylpterin-pyrophosphokinase" evidence="13">
    <location>
        <begin position="5"/>
        <end position="133"/>
    </location>
</feature>
<dbReference type="InterPro" id="IPR000550">
    <property type="entry name" value="Hppk"/>
</dbReference>
<evidence type="ECO:0000256" key="7">
    <source>
        <dbReference type="ARBA" id="ARBA00022777"/>
    </source>
</evidence>
<evidence type="ECO:0000256" key="10">
    <source>
        <dbReference type="ARBA" id="ARBA00029409"/>
    </source>
</evidence>
<evidence type="ECO:0000256" key="6">
    <source>
        <dbReference type="ARBA" id="ARBA00022741"/>
    </source>
</evidence>
<dbReference type="SUPFAM" id="SSF55083">
    <property type="entry name" value="6-hydroxymethyl-7,8-dihydropterin pyrophosphokinase, HPPK"/>
    <property type="match status" value="1"/>
</dbReference>
<dbReference type="InterPro" id="IPR035907">
    <property type="entry name" value="Hppk_sf"/>
</dbReference>
<evidence type="ECO:0000313" key="14">
    <source>
        <dbReference type="EMBL" id="MDM5147243.1"/>
    </source>
</evidence>
<comment type="pathway">
    <text evidence="1">Cofactor biosynthesis; tetrahydrofolate biosynthesis; 2-amino-4-hydroxy-6-hydroxymethyl-7,8-dihydropteridine diphosphate from 7,8-dihydroneopterin triphosphate: step 4/4.</text>
</comment>
<evidence type="ECO:0000256" key="9">
    <source>
        <dbReference type="ARBA" id="ARBA00022909"/>
    </source>
</evidence>
<dbReference type="Proteomes" id="UP001168167">
    <property type="component" value="Unassembled WGS sequence"/>
</dbReference>
<accession>A0ABT7QL55</accession>
<evidence type="ECO:0000256" key="11">
    <source>
        <dbReference type="ARBA" id="ARBA00029766"/>
    </source>
</evidence>
<evidence type="ECO:0000256" key="1">
    <source>
        <dbReference type="ARBA" id="ARBA00005051"/>
    </source>
</evidence>
<organism evidence="14 15">
    <name type="scientific">Candidatus Doriopsillibacter californiensis</name>
    <dbReference type="NCBI Taxonomy" id="2970740"/>
    <lineage>
        <taxon>Bacteria</taxon>
        <taxon>Pseudomonadati</taxon>
        <taxon>Pseudomonadota</taxon>
        <taxon>Gammaproteobacteria</taxon>
        <taxon>Candidatus Tethybacterales</taxon>
        <taxon>Candidatus Persebacteraceae</taxon>
        <taxon>Candidatus Doriopsillibacter</taxon>
    </lineage>
</organism>
<dbReference type="EC" id="2.7.6.3" evidence="3"/>
<keyword evidence="6" id="KW-0547">Nucleotide-binding</keyword>
<dbReference type="PANTHER" id="PTHR43071:SF1">
    <property type="entry name" value="2-AMINO-4-HYDROXY-6-HYDROXYMETHYLDIHYDROPTERIDINE PYROPHOSPHOKINASE"/>
    <property type="match status" value="1"/>
</dbReference>
<evidence type="ECO:0000256" key="3">
    <source>
        <dbReference type="ARBA" id="ARBA00013253"/>
    </source>
</evidence>
<reference evidence="14" key="1">
    <citation type="submission" date="2022-08" db="EMBL/GenBank/DDBJ databases">
        <authorList>
            <person name="Dzunkova M."/>
            <person name="La Clair J."/>
            <person name="Tyml T."/>
            <person name="Doud D."/>
            <person name="Schulz F."/>
            <person name="Piquer S."/>
            <person name="Porcel Sanchis D."/>
            <person name="Osborn A."/>
            <person name="Robinson D."/>
            <person name="Louie K.B."/>
            <person name="Bowen B.P."/>
            <person name="Bowers R."/>
            <person name="Lee J."/>
            <person name="Arnau Llombart V."/>
            <person name="Diaz Villanueva W."/>
            <person name="Gosliner T."/>
            <person name="Northen T."/>
            <person name="Cheng J.-F."/>
            <person name="Burkart M.D."/>
            <person name="Woyke T."/>
        </authorList>
    </citation>
    <scope>NUCLEOTIDE SEQUENCE</scope>
    <source>
        <strain evidence="14">Df01</strain>
    </source>
</reference>
<comment type="similarity">
    <text evidence="2">Belongs to the HPPK family.</text>
</comment>
<dbReference type="EMBL" id="JANQAO010000001">
    <property type="protein sequence ID" value="MDM5147243.1"/>
    <property type="molecule type" value="Genomic_DNA"/>
</dbReference>
<comment type="caution">
    <text evidence="14">The sequence shown here is derived from an EMBL/GenBank/DDBJ whole genome shotgun (WGS) entry which is preliminary data.</text>
</comment>
<protein>
    <recommendedName>
        <fullName evidence="4">2-amino-4-hydroxy-6-hydroxymethyldihydropteridine pyrophosphokinase</fullName>
        <ecNumber evidence="3">2.7.6.3</ecNumber>
    </recommendedName>
    <alternativeName>
        <fullName evidence="11">6-hydroxymethyl-7,8-dihydropterin pyrophosphokinase</fullName>
    </alternativeName>
    <alternativeName>
        <fullName evidence="12">7,8-dihydro-6-hydroxymethylpterin-pyrophosphokinase</fullName>
    </alternativeName>
</protein>
<evidence type="ECO:0000256" key="4">
    <source>
        <dbReference type="ARBA" id="ARBA00016218"/>
    </source>
</evidence>
<gene>
    <name evidence="14" type="primary">folK</name>
    <name evidence="14" type="ORF">NQX30_02490</name>
</gene>